<protein>
    <submittedName>
        <fullName evidence="1">Uncharacterized protein</fullName>
    </submittedName>
</protein>
<gene>
    <name evidence="1" type="ORF">MLD38_031366</name>
</gene>
<name>A0ACB9MNU2_9MYRT</name>
<reference evidence="2" key="1">
    <citation type="journal article" date="2023" name="Front. Plant Sci.">
        <title>Chromosomal-level genome assembly of Melastoma candidum provides insights into trichome evolution.</title>
        <authorList>
            <person name="Zhong Y."/>
            <person name="Wu W."/>
            <person name="Sun C."/>
            <person name="Zou P."/>
            <person name="Liu Y."/>
            <person name="Dai S."/>
            <person name="Zhou R."/>
        </authorList>
    </citation>
    <scope>NUCLEOTIDE SEQUENCE [LARGE SCALE GENOMIC DNA]</scope>
</reference>
<dbReference type="Proteomes" id="UP001057402">
    <property type="component" value="Chromosome 9"/>
</dbReference>
<dbReference type="EMBL" id="CM042888">
    <property type="protein sequence ID" value="KAI4326008.1"/>
    <property type="molecule type" value="Genomic_DNA"/>
</dbReference>
<evidence type="ECO:0000313" key="1">
    <source>
        <dbReference type="EMBL" id="KAI4326008.1"/>
    </source>
</evidence>
<sequence>MFNLYNKLRAARKHLRKLNKEPTYGISRRVAQARMELEGCVAAKRNRNLIVSHTRRDGATVNGKNEICEEIL</sequence>
<evidence type="ECO:0000313" key="2">
    <source>
        <dbReference type="Proteomes" id="UP001057402"/>
    </source>
</evidence>
<comment type="caution">
    <text evidence="1">The sequence shown here is derived from an EMBL/GenBank/DDBJ whole genome shotgun (WGS) entry which is preliminary data.</text>
</comment>
<keyword evidence="2" id="KW-1185">Reference proteome</keyword>
<proteinExistence type="predicted"/>
<organism evidence="1 2">
    <name type="scientific">Melastoma candidum</name>
    <dbReference type="NCBI Taxonomy" id="119954"/>
    <lineage>
        <taxon>Eukaryota</taxon>
        <taxon>Viridiplantae</taxon>
        <taxon>Streptophyta</taxon>
        <taxon>Embryophyta</taxon>
        <taxon>Tracheophyta</taxon>
        <taxon>Spermatophyta</taxon>
        <taxon>Magnoliopsida</taxon>
        <taxon>eudicotyledons</taxon>
        <taxon>Gunneridae</taxon>
        <taxon>Pentapetalae</taxon>
        <taxon>rosids</taxon>
        <taxon>malvids</taxon>
        <taxon>Myrtales</taxon>
        <taxon>Melastomataceae</taxon>
        <taxon>Melastomatoideae</taxon>
        <taxon>Melastomateae</taxon>
        <taxon>Melastoma</taxon>
    </lineage>
</organism>
<accession>A0ACB9MNU2</accession>